<reference evidence="1 2" key="1">
    <citation type="journal article" date="2016" name="Nat. Commun.">
        <title>Thousands of microbial genomes shed light on interconnected biogeochemical processes in an aquifer system.</title>
        <authorList>
            <person name="Anantharaman K."/>
            <person name="Brown C.T."/>
            <person name="Hug L.A."/>
            <person name="Sharon I."/>
            <person name="Castelle C.J."/>
            <person name="Probst A.J."/>
            <person name="Thomas B.C."/>
            <person name="Singh A."/>
            <person name="Wilkins M.J."/>
            <person name="Karaoz U."/>
            <person name="Brodie E.L."/>
            <person name="Williams K.H."/>
            <person name="Hubbard S.S."/>
            <person name="Banfield J.F."/>
        </authorList>
    </citation>
    <scope>NUCLEOTIDE SEQUENCE [LARGE SCALE GENOMIC DNA]</scope>
</reference>
<proteinExistence type="predicted"/>
<gene>
    <name evidence="1" type="ORF">A3I53_00740</name>
</gene>
<organism evidence="1 2">
    <name type="scientific">Candidatus Curtissbacteria bacterium RIFCSPLOWO2_02_FULL_40_13b</name>
    <dbReference type="NCBI Taxonomy" id="1797733"/>
    <lineage>
        <taxon>Bacteria</taxon>
        <taxon>Candidatus Curtissiibacteriota</taxon>
    </lineage>
</organism>
<accession>A0A1F5HQE3</accession>
<name>A0A1F5HQE3_9BACT</name>
<comment type="caution">
    <text evidence="1">The sequence shown here is derived from an EMBL/GenBank/DDBJ whole genome shotgun (WGS) entry which is preliminary data.</text>
</comment>
<dbReference type="EMBL" id="MFBW01000047">
    <property type="protein sequence ID" value="OGE06374.1"/>
    <property type="molecule type" value="Genomic_DNA"/>
</dbReference>
<protein>
    <recommendedName>
        <fullName evidence="3">Nucleotidyltransferase</fullName>
    </recommendedName>
</protein>
<dbReference type="InterPro" id="IPR010235">
    <property type="entry name" value="HepT"/>
</dbReference>
<sequence>MKTKEMHKTLIDATAKLEEAMEFPLDDPHKESTIQRFEYTFELSWKLMSSILKDQGIESYGIRNILREAKNLGLIDDIATWFRYADARNQASHIYNEKIAEEVYNIAKGGFLQKLKDLISETEEYIK</sequence>
<dbReference type="Gene3D" id="1.20.120.330">
    <property type="entry name" value="Nucleotidyltransferases domain 2"/>
    <property type="match status" value="1"/>
</dbReference>
<dbReference type="SUPFAM" id="SSF81593">
    <property type="entry name" value="Nucleotidyltransferase substrate binding subunit/domain"/>
    <property type="match status" value="1"/>
</dbReference>
<dbReference type="Proteomes" id="UP000178845">
    <property type="component" value="Unassembled WGS sequence"/>
</dbReference>
<dbReference type="NCBIfam" id="TIGR01987">
    <property type="entry name" value="HI0074"/>
    <property type="match status" value="1"/>
</dbReference>
<evidence type="ECO:0000313" key="2">
    <source>
        <dbReference type="Proteomes" id="UP000178845"/>
    </source>
</evidence>
<evidence type="ECO:0008006" key="3">
    <source>
        <dbReference type="Google" id="ProtNLM"/>
    </source>
</evidence>
<dbReference type="Pfam" id="PF08780">
    <property type="entry name" value="NTase_sub_bind"/>
    <property type="match status" value="1"/>
</dbReference>
<evidence type="ECO:0000313" key="1">
    <source>
        <dbReference type="EMBL" id="OGE06374.1"/>
    </source>
</evidence>
<dbReference type="AlphaFoldDB" id="A0A1F5HQE3"/>